<dbReference type="RefSeq" id="XP_043049998.1">
    <property type="nucleotide sequence ID" value="XM_043195332.1"/>
</dbReference>
<sequence>MLSRLAYLLKYSSESKDKEKKKKKKKEKKEKASDEDDTIIVGHERRVVKDTLDDEPYVLEQGDDVNGDGVPVQVEVTREFKGFRRIDTQELVQETTNDGDEPKDVQQLQETIYRDISGRKIDITEKREEVRLKKEKESLERAQRSDYIKNDESQVSYRVERKRLNEFFDDPFKSVPTLRDNSLSYKGMHSANRFGMTSGILWDGINRSNGFEQLLMKKRQEQNVHKLEAKNEEEYDFE</sequence>
<evidence type="ECO:0000256" key="3">
    <source>
        <dbReference type="SAM" id="MobiDB-lite"/>
    </source>
</evidence>
<feature type="region of interest" description="Disordered" evidence="3">
    <location>
        <begin position="14"/>
        <end position="38"/>
    </location>
</feature>
<comment type="similarity">
    <text evidence="1">Belongs to the CWC26 family.</text>
</comment>
<dbReference type="GO" id="GO:0003723">
    <property type="term" value="F:RNA binding"/>
    <property type="evidence" value="ECO:0007669"/>
    <property type="project" value="TreeGrafter"/>
</dbReference>
<proteinExistence type="inferred from homology"/>
<reference evidence="4" key="1">
    <citation type="submission" date="2021-03" db="EMBL/GenBank/DDBJ databases">
        <authorList>
            <person name="Palmer J.M."/>
        </authorList>
    </citation>
    <scope>NUCLEOTIDE SEQUENCE</scope>
    <source>
        <strain evidence="4">ARV_011</strain>
    </source>
</reference>
<dbReference type="EMBL" id="JAHMUF010000007">
    <property type="protein sequence ID" value="KAG7194451.1"/>
    <property type="molecule type" value="Genomic_DNA"/>
</dbReference>
<name>A0A9P7VBF8_9ASCO</name>
<dbReference type="PANTHER" id="PTHR31809">
    <property type="entry name" value="BUD13 HOMOLOG"/>
    <property type="match status" value="1"/>
</dbReference>
<evidence type="ECO:0000256" key="1">
    <source>
        <dbReference type="ARBA" id="ARBA00011069"/>
    </source>
</evidence>
<dbReference type="PANTHER" id="PTHR31809:SF0">
    <property type="entry name" value="BUD13 HOMOLOG"/>
    <property type="match status" value="1"/>
</dbReference>
<dbReference type="InterPro" id="IPR018609">
    <property type="entry name" value="Bud13"/>
</dbReference>
<dbReference type="GO" id="GO:0000398">
    <property type="term" value="P:mRNA splicing, via spliceosome"/>
    <property type="evidence" value="ECO:0007669"/>
    <property type="project" value="TreeGrafter"/>
</dbReference>
<organism evidence="4 5">
    <name type="scientific">Scheffersomyces spartinae</name>
    <dbReference type="NCBI Taxonomy" id="45513"/>
    <lineage>
        <taxon>Eukaryota</taxon>
        <taxon>Fungi</taxon>
        <taxon>Dikarya</taxon>
        <taxon>Ascomycota</taxon>
        <taxon>Saccharomycotina</taxon>
        <taxon>Pichiomycetes</taxon>
        <taxon>Debaryomycetaceae</taxon>
        <taxon>Scheffersomyces</taxon>
    </lineage>
</organism>
<dbReference type="GO" id="GO:0005684">
    <property type="term" value="C:U2-type spliceosomal complex"/>
    <property type="evidence" value="ECO:0007669"/>
    <property type="project" value="TreeGrafter"/>
</dbReference>
<evidence type="ECO:0000256" key="2">
    <source>
        <dbReference type="ARBA" id="ARBA00020644"/>
    </source>
</evidence>
<protein>
    <recommendedName>
        <fullName evidence="2">Pre-mRNA-splicing factor CWC26</fullName>
    </recommendedName>
</protein>
<gene>
    <name evidence="4" type="primary">CWC26</name>
    <name evidence="4" type="ORF">KQ657_004664</name>
</gene>
<keyword evidence="5" id="KW-1185">Reference proteome</keyword>
<comment type="caution">
    <text evidence="4">The sequence shown here is derived from an EMBL/GenBank/DDBJ whole genome shotgun (WGS) entry which is preliminary data.</text>
</comment>
<evidence type="ECO:0000313" key="4">
    <source>
        <dbReference type="EMBL" id="KAG7194451.1"/>
    </source>
</evidence>
<dbReference type="Proteomes" id="UP000790833">
    <property type="component" value="Unassembled WGS sequence"/>
</dbReference>
<dbReference type="AlphaFoldDB" id="A0A9P7VBF8"/>
<evidence type="ECO:0000313" key="5">
    <source>
        <dbReference type="Proteomes" id="UP000790833"/>
    </source>
</evidence>
<feature type="compositionally biased region" description="Basic residues" evidence="3">
    <location>
        <begin position="19"/>
        <end position="28"/>
    </location>
</feature>
<dbReference type="InterPro" id="IPR051112">
    <property type="entry name" value="CWC26_splicing_factor"/>
</dbReference>
<dbReference type="Pfam" id="PF09736">
    <property type="entry name" value="Bud13"/>
    <property type="match status" value="1"/>
</dbReference>
<accession>A0A9P7VBF8</accession>
<dbReference type="GO" id="GO:0070274">
    <property type="term" value="C:RES complex"/>
    <property type="evidence" value="ECO:0007669"/>
    <property type="project" value="TreeGrafter"/>
</dbReference>
<dbReference type="GeneID" id="66118038"/>
<dbReference type="OrthoDB" id="6022at2759"/>